<reference evidence="6" key="1">
    <citation type="submission" date="2013-10" db="EMBL/GenBank/DDBJ databases">
        <title>Genome sequencing of Onchocerca volvulus.</title>
        <authorList>
            <person name="Cotton J."/>
            <person name="Tsai J."/>
            <person name="Stanley E."/>
            <person name="Tracey A."/>
            <person name="Holroyd N."/>
            <person name="Lustigman S."/>
            <person name="Berriman M."/>
        </authorList>
    </citation>
    <scope>NUCLEOTIDE SEQUENCE</scope>
</reference>
<dbReference type="Proteomes" id="UP000024404">
    <property type="component" value="Unassembled WGS sequence"/>
</dbReference>
<comment type="similarity">
    <text evidence="1">Belongs to the PIH1 family.</text>
</comment>
<dbReference type="GO" id="GO:0097255">
    <property type="term" value="C:R2TP complex"/>
    <property type="evidence" value="ECO:0007669"/>
    <property type="project" value="TreeGrafter"/>
</dbReference>
<dbReference type="InterPro" id="IPR050734">
    <property type="entry name" value="PIH1/Kintoun_subfamily"/>
</dbReference>
<dbReference type="EMBL" id="CMVM020000193">
    <property type="status" value="NOT_ANNOTATED_CDS"/>
    <property type="molecule type" value="Genomic_DNA"/>
</dbReference>
<keyword evidence="3" id="KW-0812">Transmembrane</keyword>
<evidence type="ECO:0000259" key="4">
    <source>
        <dbReference type="Pfam" id="PF08190"/>
    </source>
</evidence>
<dbReference type="PANTHER" id="PTHR22997">
    <property type="entry name" value="PIH1 DOMAIN-CONTAINING PROTEIN 1"/>
    <property type="match status" value="1"/>
</dbReference>
<dbReference type="InterPro" id="IPR012981">
    <property type="entry name" value="PIH1_N"/>
</dbReference>
<dbReference type="PANTHER" id="PTHR22997:SF0">
    <property type="entry name" value="PIH1 DOMAIN-CONTAINING PROTEIN 1"/>
    <property type="match status" value="1"/>
</dbReference>
<proteinExistence type="inferred from homology"/>
<evidence type="ECO:0000256" key="3">
    <source>
        <dbReference type="SAM" id="Phobius"/>
    </source>
</evidence>
<evidence type="ECO:0000256" key="2">
    <source>
        <dbReference type="ARBA" id="ARBA00046233"/>
    </source>
</evidence>
<keyword evidence="3" id="KW-0472">Membrane</keyword>
<sequence>MIVGSESSDAIANFNEDSWIVHPVPGYVVKFKEVNSSCRTLLMKEKCKLFLNICHCAQLPPPEDLSEDEVAKLLDSSDPSRYRIPLCVGDVEVVLDRKGEDSVKIDVIINSTFYLMRLEKSEFFRQLLLLVVSEAIEKKHDIKIDIKGAIKLKNRKCIGDLSAQKIRKKPREAFIREVESVKQSDEQLPEQYHLPKNCQLLLRNGKQLEINLKLSSVEPPVENNDRLNIRMNDDHVLIILDRKQTILDIYFPVRVDYKKTAVTLLSNERILRILVPVVWIKYVVIFFIYFDLSRVIRV</sequence>
<evidence type="ECO:0000313" key="6">
    <source>
        <dbReference type="Proteomes" id="UP000024404"/>
    </source>
</evidence>
<dbReference type="GO" id="GO:0005737">
    <property type="term" value="C:cytoplasm"/>
    <property type="evidence" value="ECO:0007669"/>
    <property type="project" value="TreeGrafter"/>
</dbReference>
<evidence type="ECO:0000313" key="5">
    <source>
        <dbReference type="EnsemblMetazoa" id="OVOC7352.1"/>
    </source>
</evidence>
<keyword evidence="3" id="KW-1133">Transmembrane helix</keyword>
<feature type="transmembrane region" description="Helical" evidence="3">
    <location>
        <begin position="270"/>
        <end position="290"/>
    </location>
</feature>
<evidence type="ECO:0000256" key="1">
    <source>
        <dbReference type="ARBA" id="ARBA00008511"/>
    </source>
</evidence>
<comment type="function">
    <text evidence="2">Involved in the assembly of C/D box small nucleolar ribonucleoprotein (snoRNP) particles. Recruits the SWI/SNF complex to the core promoter of rRNA genes and enhances pre-rRNA transcription. Mediates interaction of TELO2 with the R2TP complex which is necessary for the stability of MTOR and SMG1. Positively regulates the assembly and activity of the mTORC1 complex.</text>
</comment>
<name>A0A8R1TYL7_ONCVO</name>
<reference evidence="5" key="2">
    <citation type="submission" date="2022-06" db="UniProtKB">
        <authorList>
            <consortium name="EnsemblMetazoa"/>
        </authorList>
    </citation>
    <scope>IDENTIFICATION</scope>
</reference>
<dbReference type="EnsemblMetazoa" id="OVOC7352.1">
    <property type="protein sequence ID" value="OVOC7352.1"/>
    <property type="gene ID" value="WBGene00244161"/>
</dbReference>
<accession>A0A8R1TYL7</accession>
<dbReference type="GO" id="GO:1990904">
    <property type="term" value="C:ribonucleoprotein complex"/>
    <property type="evidence" value="ECO:0007669"/>
    <property type="project" value="TreeGrafter"/>
</dbReference>
<dbReference type="AlphaFoldDB" id="A0A8R1TYL7"/>
<keyword evidence="6" id="KW-1185">Reference proteome</keyword>
<protein>
    <submittedName>
        <fullName evidence="5">PIH1 domain-containing protein</fullName>
    </submittedName>
</protein>
<dbReference type="Pfam" id="PF08190">
    <property type="entry name" value="PIH1"/>
    <property type="match status" value="1"/>
</dbReference>
<organism evidence="5 6">
    <name type="scientific">Onchocerca volvulus</name>
    <dbReference type="NCBI Taxonomy" id="6282"/>
    <lineage>
        <taxon>Eukaryota</taxon>
        <taxon>Metazoa</taxon>
        <taxon>Ecdysozoa</taxon>
        <taxon>Nematoda</taxon>
        <taxon>Chromadorea</taxon>
        <taxon>Rhabditida</taxon>
        <taxon>Spirurina</taxon>
        <taxon>Spiruromorpha</taxon>
        <taxon>Filarioidea</taxon>
        <taxon>Onchocercidae</taxon>
        <taxon>Onchocerca</taxon>
    </lineage>
</organism>
<dbReference type="GO" id="GO:0000492">
    <property type="term" value="P:box C/D snoRNP assembly"/>
    <property type="evidence" value="ECO:0007669"/>
    <property type="project" value="TreeGrafter"/>
</dbReference>
<feature type="domain" description="PIH1 N-terminal" evidence="4">
    <location>
        <begin position="15"/>
        <end position="170"/>
    </location>
</feature>
<dbReference type="GO" id="GO:0006364">
    <property type="term" value="P:rRNA processing"/>
    <property type="evidence" value="ECO:0007669"/>
    <property type="project" value="TreeGrafter"/>
</dbReference>